<sequence length="287" mass="30896">MPGCDISILVIGGGSRIAAALEPLLGDCARYVSRQHSQRPRHVLVGDYADIPAYLFNGIRCVINCVGISTGSSSMMHLINVDLPLRLAATAKAAGVAHLIHVSSFSVYGGARAIDRHTLPAPSSDYGHSKLAADTGLLALTDDRFAVTILRLPLIYGQNISGKLGQLVRLWQRLRIMPVPTGDVARAMIGIDLSAEVIAHLSQVPHSGVVFAADPLPFTYALTAQARGERLYRLRLPRAATRLAERAAPAIGGRLFADSRLSDHDNIAVRYDLTTRLYRDIAAATFD</sequence>
<evidence type="ECO:0000259" key="1">
    <source>
        <dbReference type="Pfam" id="PF01370"/>
    </source>
</evidence>
<protein>
    <submittedName>
        <fullName evidence="2">NAD-dependent epimerase/dehydratase family protein</fullName>
    </submittedName>
</protein>
<proteinExistence type="predicted"/>
<accession>A0ABS2DBY1</accession>
<dbReference type="SUPFAM" id="SSF51735">
    <property type="entry name" value="NAD(P)-binding Rossmann-fold domains"/>
    <property type="match status" value="1"/>
</dbReference>
<feature type="domain" description="NAD-dependent epimerase/dehydratase" evidence="1">
    <location>
        <begin position="41"/>
        <end position="168"/>
    </location>
</feature>
<dbReference type="InterPro" id="IPR051207">
    <property type="entry name" value="ComplexI_NDUFA9_subunit"/>
</dbReference>
<dbReference type="Pfam" id="PF01370">
    <property type="entry name" value="Epimerase"/>
    <property type="match status" value="1"/>
</dbReference>
<dbReference type="InterPro" id="IPR001509">
    <property type="entry name" value="Epimerase_deHydtase"/>
</dbReference>
<evidence type="ECO:0000313" key="2">
    <source>
        <dbReference type="EMBL" id="MBM6578450.1"/>
    </source>
</evidence>
<dbReference type="PANTHER" id="PTHR12126">
    <property type="entry name" value="NADH-UBIQUINONE OXIDOREDUCTASE 39 KDA SUBUNIT-RELATED"/>
    <property type="match status" value="1"/>
</dbReference>
<organism evidence="2 3">
    <name type="scientific">Sphingomonas longa</name>
    <dbReference type="NCBI Taxonomy" id="2778730"/>
    <lineage>
        <taxon>Bacteria</taxon>
        <taxon>Pseudomonadati</taxon>
        <taxon>Pseudomonadota</taxon>
        <taxon>Alphaproteobacteria</taxon>
        <taxon>Sphingomonadales</taxon>
        <taxon>Sphingomonadaceae</taxon>
        <taxon>Sphingomonas</taxon>
    </lineage>
</organism>
<dbReference type="EMBL" id="JAFEMC010000008">
    <property type="protein sequence ID" value="MBM6578450.1"/>
    <property type="molecule type" value="Genomic_DNA"/>
</dbReference>
<gene>
    <name evidence="2" type="ORF">ILT43_18880</name>
</gene>
<reference evidence="2 3" key="1">
    <citation type="submission" date="2020-12" db="EMBL/GenBank/DDBJ databases">
        <title>Sphingomonas sp.</title>
        <authorList>
            <person name="Kim M.K."/>
        </authorList>
    </citation>
    <scope>NUCLEOTIDE SEQUENCE [LARGE SCALE GENOMIC DNA]</scope>
    <source>
        <strain evidence="2 3">BT552</strain>
    </source>
</reference>
<name>A0ABS2DBY1_9SPHN</name>
<dbReference type="Gene3D" id="3.40.50.720">
    <property type="entry name" value="NAD(P)-binding Rossmann-like Domain"/>
    <property type="match status" value="1"/>
</dbReference>
<dbReference type="InterPro" id="IPR036291">
    <property type="entry name" value="NAD(P)-bd_dom_sf"/>
</dbReference>
<dbReference type="Proteomes" id="UP000763641">
    <property type="component" value="Unassembled WGS sequence"/>
</dbReference>
<keyword evidence="3" id="KW-1185">Reference proteome</keyword>
<comment type="caution">
    <text evidence="2">The sequence shown here is derived from an EMBL/GenBank/DDBJ whole genome shotgun (WGS) entry which is preliminary data.</text>
</comment>
<dbReference type="PANTHER" id="PTHR12126:SF11">
    <property type="entry name" value="NADH DEHYDROGENASE [UBIQUINONE] 1 ALPHA SUBCOMPLEX SUBUNIT 9, MITOCHONDRIAL"/>
    <property type="match status" value="1"/>
</dbReference>
<dbReference type="RefSeq" id="WP_204200546.1">
    <property type="nucleotide sequence ID" value="NZ_JAFEMC010000008.1"/>
</dbReference>
<evidence type="ECO:0000313" key="3">
    <source>
        <dbReference type="Proteomes" id="UP000763641"/>
    </source>
</evidence>